<dbReference type="InterPro" id="IPR013149">
    <property type="entry name" value="ADH-like_C"/>
</dbReference>
<organism evidence="7 8">
    <name type="scientific">Lepraria neglecta</name>
    <dbReference type="NCBI Taxonomy" id="209136"/>
    <lineage>
        <taxon>Eukaryota</taxon>
        <taxon>Fungi</taxon>
        <taxon>Dikarya</taxon>
        <taxon>Ascomycota</taxon>
        <taxon>Pezizomycotina</taxon>
        <taxon>Lecanoromycetes</taxon>
        <taxon>OSLEUM clade</taxon>
        <taxon>Lecanoromycetidae</taxon>
        <taxon>Lecanorales</taxon>
        <taxon>Lecanorineae</taxon>
        <taxon>Stereocaulaceae</taxon>
        <taxon>Lepraria</taxon>
    </lineage>
</organism>
<protein>
    <recommendedName>
        <fullName evidence="9">GroES-like protein</fullName>
    </recommendedName>
</protein>
<dbReference type="FunFam" id="3.40.50.720:FF:000022">
    <property type="entry name" value="Cinnamyl alcohol dehydrogenase"/>
    <property type="match status" value="1"/>
</dbReference>
<keyword evidence="2" id="KW-0479">Metal-binding</keyword>
<feature type="domain" description="Alcohol dehydrogenase-like C-terminal" evidence="5">
    <location>
        <begin position="164"/>
        <end position="284"/>
    </location>
</feature>
<dbReference type="Pfam" id="PF00107">
    <property type="entry name" value="ADH_zinc_N"/>
    <property type="match status" value="1"/>
</dbReference>
<evidence type="ECO:0000256" key="3">
    <source>
        <dbReference type="ARBA" id="ARBA00022833"/>
    </source>
</evidence>
<reference evidence="7" key="1">
    <citation type="submission" date="2022-11" db="EMBL/GenBank/DDBJ databases">
        <title>Chromosomal genome sequence assembly and mating type (MAT) locus characterization of the leprose asexual lichenized fungus Lepraria neglecta (Nyl.) Erichsen.</title>
        <authorList>
            <person name="Allen J.L."/>
            <person name="Pfeffer B."/>
        </authorList>
    </citation>
    <scope>NUCLEOTIDE SEQUENCE</scope>
    <source>
        <strain evidence="7">Allen 5258</strain>
    </source>
</reference>
<comment type="caution">
    <text evidence="7">The sequence shown here is derived from an EMBL/GenBank/DDBJ whole genome shotgun (WGS) entry which is preliminary data.</text>
</comment>
<dbReference type="SUPFAM" id="SSF50129">
    <property type="entry name" value="GroES-like"/>
    <property type="match status" value="1"/>
</dbReference>
<dbReference type="Pfam" id="PF08240">
    <property type="entry name" value="ADH_N"/>
    <property type="match status" value="1"/>
</dbReference>
<dbReference type="GO" id="GO:0016616">
    <property type="term" value="F:oxidoreductase activity, acting on the CH-OH group of donors, NAD or NADP as acceptor"/>
    <property type="evidence" value="ECO:0007669"/>
    <property type="project" value="InterPro"/>
</dbReference>
<accession>A0AAD9Z040</accession>
<dbReference type="Gene3D" id="3.40.50.720">
    <property type="entry name" value="NAD(P)-binding Rossmann-like Domain"/>
    <property type="match status" value="1"/>
</dbReference>
<feature type="domain" description="Alcohol dehydrogenase-like N-terminal" evidence="6">
    <location>
        <begin position="45"/>
        <end position="125"/>
    </location>
</feature>
<evidence type="ECO:0000259" key="6">
    <source>
        <dbReference type="Pfam" id="PF08240"/>
    </source>
</evidence>
<dbReference type="InterPro" id="IPR036291">
    <property type="entry name" value="NAD(P)-bd_dom_sf"/>
</dbReference>
<sequence length="324" mass="35512">MGPSAQDIDFTVYRGSKDGTIIQSTTHEDALQADQTSIIAQLIKCSGHEGASIVQEVGPDVNTLKKGENLGFGYLHSSCGHCPQCLTGKETFCPQHVMYGMGDFHVGSFASHAVWRESYLLKIPENIANEYAAPLQCGGATVFNALEMYDTHPTDRVGIIGVGGLGHLAIQFAAKMGCEVVVFSGTDSKKEEAMKLSAQEFYAMKGVKNLSNTCKPINRLLVTTSQQPDWSLYLPILAPEATVFPLSVSEGNLESPYMLLLLNGIRFQGSVVAPWEIHERMLRFASVHDIKPIIEKFPLNKMGIEQAFEHLDKGEMRYRGVLVA</sequence>
<evidence type="ECO:0000313" key="8">
    <source>
        <dbReference type="Proteomes" id="UP001276659"/>
    </source>
</evidence>
<dbReference type="CDD" id="cd05283">
    <property type="entry name" value="CAD1"/>
    <property type="match status" value="1"/>
</dbReference>
<dbReference type="PANTHER" id="PTHR42683">
    <property type="entry name" value="ALDEHYDE REDUCTASE"/>
    <property type="match status" value="1"/>
</dbReference>
<evidence type="ECO:0000259" key="5">
    <source>
        <dbReference type="Pfam" id="PF00107"/>
    </source>
</evidence>
<evidence type="ECO:0000256" key="4">
    <source>
        <dbReference type="ARBA" id="ARBA00023002"/>
    </source>
</evidence>
<dbReference type="PROSITE" id="PS00065">
    <property type="entry name" value="D_2_HYDROXYACID_DH_1"/>
    <property type="match status" value="1"/>
</dbReference>
<dbReference type="InterPro" id="IPR029752">
    <property type="entry name" value="D-isomer_DH_CS1"/>
</dbReference>
<dbReference type="Gene3D" id="3.90.180.10">
    <property type="entry name" value="Medium-chain alcohol dehydrogenases, catalytic domain"/>
    <property type="match status" value="1"/>
</dbReference>
<evidence type="ECO:0000256" key="1">
    <source>
        <dbReference type="ARBA" id="ARBA00001947"/>
    </source>
</evidence>
<dbReference type="Proteomes" id="UP001276659">
    <property type="component" value="Unassembled WGS sequence"/>
</dbReference>
<dbReference type="AlphaFoldDB" id="A0AAD9Z040"/>
<keyword evidence="4" id="KW-0560">Oxidoreductase</keyword>
<gene>
    <name evidence="7" type="ORF">OEA41_010594</name>
</gene>
<dbReference type="GO" id="GO:0046872">
    <property type="term" value="F:metal ion binding"/>
    <property type="evidence" value="ECO:0007669"/>
    <property type="project" value="UniProtKB-KW"/>
</dbReference>
<name>A0AAD9Z040_9LECA</name>
<dbReference type="SUPFAM" id="SSF51735">
    <property type="entry name" value="NAD(P)-binding Rossmann-fold domains"/>
    <property type="match status" value="1"/>
</dbReference>
<proteinExistence type="predicted"/>
<evidence type="ECO:0000256" key="2">
    <source>
        <dbReference type="ARBA" id="ARBA00022723"/>
    </source>
</evidence>
<comment type="cofactor">
    <cofactor evidence="1">
        <name>Zn(2+)</name>
        <dbReference type="ChEBI" id="CHEBI:29105"/>
    </cofactor>
</comment>
<keyword evidence="8" id="KW-1185">Reference proteome</keyword>
<dbReference type="InterPro" id="IPR047109">
    <property type="entry name" value="CAD-like"/>
</dbReference>
<evidence type="ECO:0000313" key="7">
    <source>
        <dbReference type="EMBL" id="KAK3167467.1"/>
    </source>
</evidence>
<dbReference type="InterPro" id="IPR013154">
    <property type="entry name" value="ADH-like_N"/>
</dbReference>
<dbReference type="InterPro" id="IPR011032">
    <property type="entry name" value="GroES-like_sf"/>
</dbReference>
<dbReference type="EMBL" id="JASNWA010000011">
    <property type="protein sequence ID" value="KAK3167467.1"/>
    <property type="molecule type" value="Genomic_DNA"/>
</dbReference>
<keyword evidence="3" id="KW-0862">Zinc</keyword>
<evidence type="ECO:0008006" key="9">
    <source>
        <dbReference type="Google" id="ProtNLM"/>
    </source>
</evidence>